<evidence type="ECO:0000313" key="3">
    <source>
        <dbReference type="EMBL" id="MZG28875.1"/>
    </source>
</evidence>
<gene>
    <name evidence="3" type="ORF">FM068_09840</name>
</gene>
<dbReference type="GO" id="GO:0005829">
    <property type="term" value="C:cytosol"/>
    <property type="evidence" value="ECO:0007669"/>
    <property type="project" value="TreeGrafter"/>
</dbReference>
<evidence type="ECO:0000313" key="4">
    <source>
        <dbReference type="Proteomes" id="UP000472380"/>
    </source>
</evidence>
<dbReference type="RefSeq" id="WP_016309547.1">
    <property type="nucleotide sequence ID" value="NZ_VJNE01000024.1"/>
</dbReference>
<dbReference type="InterPro" id="IPR050807">
    <property type="entry name" value="TransReg_Diox_bact_type"/>
</dbReference>
<dbReference type="GO" id="GO:0003700">
    <property type="term" value="F:DNA-binding transcription factor activity"/>
    <property type="evidence" value="ECO:0007669"/>
    <property type="project" value="TreeGrafter"/>
</dbReference>
<dbReference type="EMBL" id="VJNE01000024">
    <property type="protein sequence ID" value="MZG28875.1"/>
    <property type="molecule type" value="Genomic_DNA"/>
</dbReference>
<comment type="caution">
    <text evidence="3">The sequence shown here is derived from an EMBL/GenBank/DDBJ whole genome shotgun (WGS) entry which is preliminary data.</text>
</comment>
<dbReference type="InterPro" id="IPR001387">
    <property type="entry name" value="Cro/C1-type_HTH"/>
</dbReference>
<dbReference type="PANTHER" id="PTHR46797">
    <property type="entry name" value="HTH-TYPE TRANSCRIPTIONAL REGULATOR"/>
    <property type="match status" value="1"/>
</dbReference>
<evidence type="ECO:0000259" key="2">
    <source>
        <dbReference type="PROSITE" id="PS50943"/>
    </source>
</evidence>
<evidence type="ECO:0000256" key="1">
    <source>
        <dbReference type="ARBA" id="ARBA00023125"/>
    </source>
</evidence>
<proteinExistence type="predicted"/>
<dbReference type="PANTHER" id="PTHR46797:SF1">
    <property type="entry name" value="METHYLPHOSPHONATE SYNTHASE"/>
    <property type="match status" value="1"/>
</dbReference>
<dbReference type="PROSITE" id="PS50943">
    <property type="entry name" value="HTH_CROC1"/>
    <property type="match status" value="1"/>
</dbReference>
<organism evidence="3 4">
    <name type="scientific">Adlercreutzia equolifaciens</name>
    <dbReference type="NCBI Taxonomy" id="446660"/>
    <lineage>
        <taxon>Bacteria</taxon>
        <taxon>Bacillati</taxon>
        <taxon>Actinomycetota</taxon>
        <taxon>Coriobacteriia</taxon>
        <taxon>Eggerthellales</taxon>
        <taxon>Eggerthellaceae</taxon>
        <taxon>Adlercreutzia</taxon>
    </lineage>
</organism>
<dbReference type="Gene3D" id="1.10.260.40">
    <property type="entry name" value="lambda repressor-like DNA-binding domains"/>
    <property type="match status" value="1"/>
</dbReference>
<dbReference type="CDD" id="cd00093">
    <property type="entry name" value="HTH_XRE"/>
    <property type="match status" value="1"/>
</dbReference>
<dbReference type="GeneID" id="82190863"/>
<dbReference type="Pfam" id="PF01381">
    <property type="entry name" value="HTH_3"/>
    <property type="match status" value="1"/>
</dbReference>
<reference evidence="3 4" key="1">
    <citation type="submission" date="2019-07" db="EMBL/GenBank/DDBJ databases">
        <title>Draft genome sequence of Adlercreutzia equolifaciens IPLA 37004, a human intestinal strain that does not produces equol from daidzein.</title>
        <authorList>
            <person name="Vazquez L."/>
            <person name="Florez A.B."/>
            <person name="Mayo B."/>
        </authorList>
    </citation>
    <scope>NUCLEOTIDE SEQUENCE [LARGE SCALE GENOMIC DNA]</scope>
    <source>
        <strain evidence="3 4">IPLA 37004</strain>
    </source>
</reference>
<name>A0A6L8QA46_9ACTN</name>
<keyword evidence="1" id="KW-0238">DNA-binding</keyword>
<dbReference type="SMART" id="SM00530">
    <property type="entry name" value="HTH_XRE"/>
    <property type="match status" value="1"/>
</dbReference>
<dbReference type="InterPro" id="IPR010982">
    <property type="entry name" value="Lambda_DNA-bd_dom_sf"/>
</dbReference>
<sequence length="78" mass="8615">MACTKEQVGECIRAERARRKWSRDDLAEETGIPATTIGSYENAKSGITLDNAWALADAFKMPIGSLFGRDESKYEKAS</sequence>
<dbReference type="Proteomes" id="UP000472380">
    <property type="component" value="Unassembled WGS sequence"/>
</dbReference>
<protein>
    <submittedName>
        <fullName evidence="3">Helix-turn-helix transcriptional regulator</fullName>
    </submittedName>
</protein>
<dbReference type="GO" id="GO:0003677">
    <property type="term" value="F:DNA binding"/>
    <property type="evidence" value="ECO:0007669"/>
    <property type="project" value="UniProtKB-KW"/>
</dbReference>
<dbReference type="SUPFAM" id="SSF47413">
    <property type="entry name" value="lambda repressor-like DNA-binding domains"/>
    <property type="match status" value="1"/>
</dbReference>
<feature type="domain" description="HTH cro/C1-type" evidence="2">
    <location>
        <begin position="12"/>
        <end position="66"/>
    </location>
</feature>
<dbReference type="AlphaFoldDB" id="A0A6L8QA46"/>
<accession>A0A6L8QA46</accession>